<organism evidence="5 6">
    <name type="scientific">Cohnella kolymensis</name>
    <dbReference type="NCBI Taxonomy" id="1590652"/>
    <lineage>
        <taxon>Bacteria</taxon>
        <taxon>Bacillati</taxon>
        <taxon>Bacillota</taxon>
        <taxon>Bacilli</taxon>
        <taxon>Bacillales</taxon>
        <taxon>Paenibacillaceae</taxon>
        <taxon>Cohnella</taxon>
    </lineage>
</organism>
<dbReference type="EMBL" id="JXAL01000016">
    <property type="protein sequence ID" value="KIL35973.1"/>
    <property type="molecule type" value="Genomic_DNA"/>
</dbReference>
<feature type="transmembrane region" description="Helical" evidence="3">
    <location>
        <begin position="49"/>
        <end position="72"/>
    </location>
</feature>
<comment type="caution">
    <text evidence="5">The sequence shown here is derived from an EMBL/GenBank/DDBJ whole genome shotgun (WGS) entry which is preliminary data.</text>
</comment>
<dbReference type="PANTHER" id="PTHR23028">
    <property type="entry name" value="ACETYLTRANSFERASE"/>
    <property type="match status" value="1"/>
</dbReference>
<protein>
    <recommendedName>
        <fullName evidence="4">Acyltransferase 3 domain-containing protein</fullName>
    </recommendedName>
</protein>
<gene>
    <name evidence="5" type="ORF">SD71_11590</name>
</gene>
<evidence type="ECO:0000313" key="6">
    <source>
        <dbReference type="Proteomes" id="UP000054526"/>
    </source>
</evidence>
<keyword evidence="6" id="KW-1185">Reference proteome</keyword>
<dbReference type="InterPro" id="IPR002656">
    <property type="entry name" value="Acyl_transf_3_dom"/>
</dbReference>
<accession>A0ABR5A5P8</accession>
<name>A0ABR5A5P8_9BACL</name>
<dbReference type="Pfam" id="PF01757">
    <property type="entry name" value="Acyl_transf_3"/>
    <property type="match status" value="1"/>
</dbReference>
<evidence type="ECO:0000256" key="3">
    <source>
        <dbReference type="SAM" id="Phobius"/>
    </source>
</evidence>
<feature type="transmembrane region" description="Helical" evidence="3">
    <location>
        <begin position="338"/>
        <end position="359"/>
    </location>
</feature>
<dbReference type="InterPro" id="IPR050879">
    <property type="entry name" value="Acyltransferase_3"/>
</dbReference>
<dbReference type="PANTHER" id="PTHR23028:SF53">
    <property type="entry name" value="ACYL_TRANSF_3 DOMAIN-CONTAINING PROTEIN"/>
    <property type="match status" value="1"/>
</dbReference>
<comment type="similarity">
    <text evidence="2">Belongs to the acyltransferase 3 family.</text>
</comment>
<reference evidence="5 6" key="1">
    <citation type="submission" date="2014-12" db="EMBL/GenBank/DDBJ databases">
        <title>Draft genome sequence of Cohnella kolymensis strain B-2846.</title>
        <authorList>
            <person name="Karlyshev A.V."/>
            <person name="Kudryashova E.B."/>
        </authorList>
    </citation>
    <scope>NUCLEOTIDE SEQUENCE [LARGE SCALE GENOMIC DNA]</scope>
    <source>
        <strain evidence="5 6">VKM B-2846</strain>
    </source>
</reference>
<dbReference type="Proteomes" id="UP000054526">
    <property type="component" value="Unassembled WGS sequence"/>
</dbReference>
<comment type="subcellular location">
    <subcellularLocation>
        <location evidence="1">Membrane</location>
    </subcellularLocation>
</comment>
<evidence type="ECO:0000259" key="4">
    <source>
        <dbReference type="Pfam" id="PF01757"/>
    </source>
</evidence>
<feature type="domain" description="Acyltransferase 3" evidence="4">
    <location>
        <begin position="15"/>
        <end position="356"/>
    </location>
</feature>
<keyword evidence="3" id="KW-0812">Transmembrane</keyword>
<proteinExistence type="inferred from homology"/>
<sequence>MKNAGIPLGEGGRFHQLDALRGLAALVVLIRHSFDVVMHLPSFLEESPLYLFVGGHEAVIFFFILSGFVLSLPFYKGKEFAYFPYLVKRVSRIYLPFMAAMIVALMMSQMLYQGGVTHLSAWMSNKWSIEVTGSTVLEQLNILGNHETRTYNPVVWSLIHEMRISLIFPFIMIIINRFSWKMSLLAAAACSLIGGLNGIFGIQPSLGYQTSWFDSLHFTAMFIIGALAAKHRHQLLSAIAGLTKVNKMLILAAGLLAYIYSREMKTSSMYFTDAAADWGISFGVVTIIIFALKDQSYPHLLGNRVVTFIGKISFSLYLCHTTVMFTLVHLLHNQLNPWLILALSLAPIFILSYAAWKWVELPSIRLGKRLTQSREKSLLSPGGVRQVS</sequence>
<feature type="transmembrane region" description="Helical" evidence="3">
    <location>
        <begin position="212"/>
        <end position="229"/>
    </location>
</feature>
<evidence type="ECO:0000256" key="2">
    <source>
        <dbReference type="ARBA" id="ARBA00007400"/>
    </source>
</evidence>
<evidence type="ECO:0000256" key="1">
    <source>
        <dbReference type="ARBA" id="ARBA00004370"/>
    </source>
</evidence>
<feature type="transmembrane region" description="Helical" evidence="3">
    <location>
        <begin position="312"/>
        <end position="332"/>
    </location>
</feature>
<keyword evidence="3" id="KW-1133">Transmembrane helix</keyword>
<feature type="transmembrane region" description="Helical" evidence="3">
    <location>
        <begin position="182"/>
        <end position="200"/>
    </location>
</feature>
<feature type="transmembrane region" description="Helical" evidence="3">
    <location>
        <begin position="241"/>
        <end position="260"/>
    </location>
</feature>
<feature type="transmembrane region" description="Helical" evidence="3">
    <location>
        <begin position="154"/>
        <end position="175"/>
    </location>
</feature>
<keyword evidence="3" id="KW-0472">Membrane</keyword>
<dbReference type="RefSeq" id="WP_041062886.1">
    <property type="nucleotide sequence ID" value="NZ_JXAL01000016.1"/>
</dbReference>
<evidence type="ECO:0000313" key="5">
    <source>
        <dbReference type="EMBL" id="KIL35973.1"/>
    </source>
</evidence>
<feature type="transmembrane region" description="Helical" evidence="3">
    <location>
        <begin position="93"/>
        <end position="112"/>
    </location>
</feature>
<feature type="transmembrane region" description="Helical" evidence="3">
    <location>
        <begin position="275"/>
        <end position="292"/>
    </location>
</feature>